<dbReference type="SUPFAM" id="SSF56322">
    <property type="entry name" value="ADC synthase"/>
    <property type="match status" value="1"/>
</dbReference>
<gene>
    <name evidence="3" type="primary">pabB</name>
    <name evidence="3" type="ORF">GCM10010531_16800</name>
</gene>
<evidence type="ECO:0000313" key="3">
    <source>
        <dbReference type="EMBL" id="GAA3165025.1"/>
    </source>
</evidence>
<name>A0ABP6P4P4_9ACTN</name>
<comment type="caution">
    <text evidence="3">The sequence shown here is derived from an EMBL/GenBank/DDBJ whole genome shotgun (WGS) entry which is preliminary data.</text>
</comment>
<accession>A0ABP6P4P4</accession>
<dbReference type="NCBIfam" id="TIGR00553">
    <property type="entry name" value="pabB"/>
    <property type="match status" value="1"/>
</dbReference>
<feature type="domain" description="Chorismate-utilising enzyme C-terminal" evidence="2">
    <location>
        <begin position="115"/>
        <end position="372"/>
    </location>
</feature>
<dbReference type="EMBL" id="BAAAVV010000003">
    <property type="protein sequence ID" value="GAA3165025.1"/>
    <property type="molecule type" value="Genomic_DNA"/>
</dbReference>
<dbReference type="InterPro" id="IPR043131">
    <property type="entry name" value="BCAT-like_N"/>
</dbReference>
<feature type="region of interest" description="Disordered" evidence="1">
    <location>
        <begin position="195"/>
        <end position="218"/>
    </location>
</feature>
<dbReference type="InterPro" id="IPR005801">
    <property type="entry name" value="ADC_synthase"/>
</dbReference>
<dbReference type="InterPro" id="IPR019999">
    <property type="entry name" value="Anth_synth_I-like"/>
</dbReference>
<proteinExistence type="predicted"/>
<dbReference type="Proteomes" id="UP001499924">
    <property type="component" value="Unassembled WGS sequence"/>
</dbReference>
<dbReference type="Pfam" id="PF01063">
    <property type="entry name" value="Aminotran_4"/>
    <property type="match status" value="1"/>
</dbReference>
<dbReference type="Gene3D" id="3.60.120.10">
    <property type="entry name" value="Anthranilate synthase"/>
    <property type="match status" value="1"/>
</dbReference>
<dbReference type="PRINTS" id="PR00095">
    <property type="entry name" value="ANTSNTHASEI"/>
</dbReference>
<organism evidence="3 4">
    <name type="scientific">Blastococcus jejuensis</name>
    <dbReference type="NCBI Taxonomy" id="351224"/>
    <lineage>
        <taxon>Bacteria</taxon>
        <taxon>Bacillati</taxon>
        <taxon>Actinomycetota</taxon>
        <taxon>Actinomycetes</taxon>
        <taxon>Geodermatophilales</taxon>
        <taxon>Geodermatophilaceae</taxon>
        <taxon>Blastococcus</taxon>
    </lineage>
</organism>
<dbReference type="InterPro" id="IPR043132">
    <property type="entry name" value="BCAT-like_C"/>
</dbReference>
<dbReference type="Gene3D" id="3.20.10.10">
    <property type="entry name" value="D-amino Acid Aminotransferase, subunit A, domain 2"/>
    <property type="match status" value="1"/>
</dbReference>
<protein>
    <submittedName>
        <fullName evidence="3">Aminodeoxychorismate synthase component I</fullName>
    </submittedName>
</protein>
<evidence type="ECO:0000259" key="2">
    <source>
        <dbReference type="Pfam" id="PF00425"/>
    </source>
</evidence>
<evidence type="ECO:0000256" key="1">
    <source>
        <dbReference type="SAM" id="MobiDB-lite"/>
    </source>
</evidence>
<dbReference type="Gene3D" id="3.30.470.10">
    <property type="match status" value="1"/>
</dbReference>
<dbReference type="InterPro" id="IPR036038">
    <property type="entry name" value="Aminotransferase-like"/>
</dbReference>
<dbReference type="Pfam" id="PF00425">
    <property type="entry name" value="Chorismate_bind"/>
    <property type="match status" value="1"/>
</dbReference>
<evidence type="ECO:0000313" key="4">
    <source>
        <dbReference type="Proteomes" id="UP001499924"/>
    </source>
</evidence>
<sequence length="586" mass="63584">MSSSAAWARFDDLVSGTALLFSPPHRVLTARRPEDVVPVLAEVDRATARGDWAFGYVSYEAASGLDPTLAVSTGSPEDPPLSWFGLCRPPAQVAPVDRPARNAPAAAWAPGWSADEHARAVARVRDYIAAGETYQVNLTDRLRTRLDGDLREWYAGLALAQRGASNAYLDLGRHVIASASPELFFDWTGDRLRTRPMKGTATRGRTTATDREQAHRLRTSDKERAENLMIVDLLRNDVARVAEVGTVDVPELFALERYPTVWQLTSEITARTRPDVDLVDVFRALFPCGSVTGAPKTRTMQLIRDLESGPRGVYCGAIGLVAPPGAPFRARFNVAIRTAVIDRATETAVYGAGGGITWDSDPAAEHAELLAKAAVLTAPPPDCELLETLAYTPGEGLRNLDRHLARLADSAEYFGHPCNLAEIRRAVDAALPDRGEPARVRIRLSRRGRVSVDIGTLPAASRVPVCLAIDDLPVDSASVWLAHKTSRRDVYEDRAACHPGADDVVLVNERGEVTETTVANLAIRIDGCWWTPPVSAGCLPGVERARLLEREVLQERALSIADLHDATGLAVVNSLRGWRPAVLIPG</sequence>
<dbReference type="PANTHER" id="PTHR11236:SF50">
    <property type="entry name" value="AMINODEOXYCHORISMATE SYNTHASE COMPONENT 1"/>
    <property type="match status" value="1"/>
</dbReference>
<dbReference type="SUPFAM" id="SSF56752">
    <property type="entry name" value="D-aminoacid aminotransferase-like PLP-dependent enzymes"/>
    <property type="match status" value="1"/>
</dbReference>
<keyword evidence="4" id="KW-1185">Reference proteome</keyword>
<dbReference type="PANTHER" id="PTHR11236">
    <property type="entry name" value="AMINOBENZOATE/ANTHRANILATE SYNTHASE"/>
    <property type="match status" value="1"/>
</dbReference>
<dbReference type="InterPro" id="IPR005802">
    <property type="entry name" value="ADC_synth_comp_1"/>
</dbReference>
<dbReference type="InterPro" id="IPR015890">
    <property type="entry name" value="Chorismate_C"/>
</dbReference>
<reference evidence="4" key="1">
    <citation type="journal article" date="2019" name="Int. J. Syst. Evol. Microbiol.">
        <title>The Global Catalogue of Microorganisms (GCM) 10K type strain sequencing project: providing services to taxonomists for standard genome sequencing and annotation.</title>
        <authorList>
            <consortium name="The Broad Institute Genomics Platform"/>
            <consortium name="The Broad Institute Genome Sequencing Center for Infectious Disease"/>
            <person name="Wu L."/>
            <person name="Ma J."/>
        </authorList>
    </citation>
    <scope>NUCLEOTIDE SEQUENCE [LARGE SCALE GENOMIC DNA]</scope>
    <source>
        <strain evidence="4">JCM 15614</strain>
    </source>
</reference>
<feature type="compositionally biased region" description="Basic and acidic residues" evidence="1">
    <location>
        <begin position="208"/>
        <end position="218"/>
    </location>
</feature>
<dbReference type="RefSeq" id="WP_344688319.1">
    <property type="nucleotide sequence ID" value="NZ_BAAAVV010000003.1"/>
</dbReference>
<dbReference type="InterPro" id="IPR001544">
    <property type="entry name" value="Aminotrans_IV"/>
</dbReference>